<dbReference type="OrthoDB" id="7433078at2"/>
<gene>
    <name evidence="1" type="ORF">C8N31_11144</name>
</gene>
<name>A0A2T6CAT1_9RHOB</name>
<dbReference type="EMBL" id="QBKU01000011">
    <property type="protein sequence ID" value="PTX72333.1"/>
    <property type="molecule type" value="Genomic_DNA"/>
</dbReference>
<evidence type="ECO:0000313" key="1">
    <source>
        <dbReference type="EMBL" id="PTX72333.1"/>
    </source>
</evidence>
<organism evidence="1 2">
    <name type="scientific">Sulfitobacter mediterraneus</name>
    <dbReference type="NCBI Taxonomy" id="83219"/>
    <lineage>
        <taxon>Bacteria</taxon>
        <taxon>Pseudomonadati</taxon>
        <taxon>Pseudomonadota</taxon>
        <taxon>Alphaproteobacteria</taxon>
        <taxon>Rhodobacterales</taxon>
        <taxon>Roseobacteraceae</taxon>
        <taxon>Sulfitobacter</taxon>
    </lineage>
</organism>
<dbReference type="RefSeq" id="WP_025046784.1">
    <property type="nucleotide sequence ID" value="NZ_QBKU01000011.1"/>
</dbReference>
<proteinExistence type="predicted"/>
<sequence>MPINDADYPDGQAGQGAKLGALGFDASGHRGGGIERPIVVTLPANAVLLRLYKPVLNKGDTPGDFGAWWFTPFEYRRICDYFRVDGSALVQGRSAGASALHGVLALLHEWYGGDPAQLSYINAVRLKAPLLASYGSGAPANTDGYGRTLKPV</sequence>
<comment type="caution">
    <text evidence="1">The sequence shown here is derived from an EMBL/GenBank/DDBJ whole genome shotgun (WGS) entry which is preliminary data.</text>
</comment>
<dbReference type="Proteomes" id="UP000244092">
    <property type="component" value="Unassembled WGS sequence"/>
</dbReference>
<evidence type="ECO:0000313" key="2">
    <source>
        <dbReference type="Proteomes" id="UP000244092"/>
    </source>
</evidence>
<protein>
    <submittedName>
        <fullName evidence="1">Uncharacterized protein</fullName>
    </submittedName>
</protein>
<dbReference type="AlphaFoldDB" id="A0A2T6CAT1"/>
<reference evidence="1 2" key="1">
    <citation type="submission" date="2018-04" db="EMBL/GenBank/DDBJ databases">
        <title>Genomic Encyclopedia of Archaeal and Bacterial Type Strains, Phase II (KMG-II): from individual species to whole genera.</title>
        <authorList>
            <person name="Goeker M."/>
        </authorList>
    </citation>
    <scope>NUCLEOTIDE SEQUENCE [LARGE SCALE GENOMIC DNA]</scope>
    <source>
        <strain evidence="1 2">DSM 12244</strain>
    </source>
</reference>
<accession>A0A2T6CAT1</accession>